<comment type="cofactor">
    <cofactor evidence="1">
        <name>Mg(2+)</name>
        <dbReference type="ChEBI" id="CHEBI:18420"/>
    </cofactor>
</comment>
<evidence type="ECO:0000256" key="2">
    <source>
        <dbReference type="ARBA" id="ARBA00006706"/>
    </source>
</evidence>
<proteinExistence type="inferred from homology"/>
<dbReference type="Pfam" id="PF00348">
    <property type="entry name" value="polyprenyl_synt"/>
    <property type="match status" value="1"/>
</dbReference>
<evidence type="ECO:0000313" key="7">
    <source>
        <dbReference type="EMBL" id="MFC5155283.1"/>
    </source>
</evidence>
<dbReference type="GO" id="GO:0016740">
    <property type="term" value="F:transferase activity"/>
    <property type="evidence" value="ECO:0007669"/>
    <property type="project" value="UniProtKB-KW"/>
</dbReference>
<dbReference type="EC" id="2.5.1.-" evidence="7"/>
<organism evidence="7 8">
    <name type="scientific">Streptomyces amakusaensis</name>
    <dbReference type="NCBI Taxonomy" id="67271"/>
    <lineage>
        <taxon>Bacteria</taxon>
        <taxon>Bacillati</taxon>
        <taxon>Actinomycetota</taxon>
        <taxon>Actinomycetes</taxon>
        <taxon>Kitasatosporales</taxon>
        <taxon>Streptomycetaceae</taxon>
        <taxon>Streptomyces</taxon>
    </lineage>
</organism>
<evidence type="ECO:0000256" key="6">
    <source>
        <dbReference type="RuleBase" id="RU004466"/>
    </source>
</evidence>
<evidence type="ECO:0000256" key="5">
    <source>
        <dbReference type="ARBA" id="ARBA00022842"/>
    </source>
</evidence>
<dbReference type="SFLD" id="SFLDS00005">
    <property type="entry name" value="Isoprenoid_Synthase_Type_I"/>
    <property type="match status" value="1"/>
</dbReference>
<dbReference type="Proteomes" id="UP001596160">
    <property type="component" value="Unassembled WGS sequence"/>
</dbReference>
<dbReference type="CDD" id="cd00685">
    <property type="entry name" value="Trans_IPPS_HT"/>
    <property type="match status" value="1"/>
</dbReference>
<dbReference type="RefSeq" id="WP_344482557.1">
    <property type="nucleotide sequence ID" value="NZ_BAAASB010000018.1"/>
</dbReference>
<name>A0ABW0ANG3_9ACTN</name>
<dbReference type="InterPro" id="IPR008949">
    <property type="entry name" value="Isoprenoid_synthase_dom_sf"/>
</dbReference>
<accession>A0ABW0ANG3</accession>
<evidence type="ECO:0000256" key="1">
    <source>
        <dbReference type="ARBA" id="ARBA00001946"/>
    </source>
</evidence>
<comment type="similarity">
    <text evidence="2 6">Belongs to the FPP/GGPP synthase family.</text>
</comment>
<dbReference type="EMBL" id="JBHSKP010000021">
    <property type="protein sequence ID" value="MFC5155283.1"/>
    <property type="molecule type" value="Genomic_DNA"/>
</dbReference>
<comment type="caution">
    <text evidence="7">The sequence shown here is derived from an EMBL/GenBank/DDBJ whole genome shotgun (WGS) entry which is preliminary data.</text>
</comment>
<keyword evidence="8" id="KW-1185">Reference proteome</keyword>
<dbReference type="SFLD" id="SFLDG01017">
    <property type="entry name" value="Polyprenyl_Transferase_Like"/>
    <property type="match status" value="1"/>
</dbReference>
<dbReference type="InterPro" id="IPR033749">
    <property type="entry name" value="Polyprenyl_synt_CS"/>
</dbReference>
<sequence>MSRPLPAPVSRTLPDLECLKEDVEQTLYGFLTRKAESATPGGRLPNLAAPLQEFLAAGGKRIRPVLALVGWYAAGANGEPDTARHLAASLELFHAFALIHDDVIDRSATRRGRPTVHRAQAALGAHRSPANRPRRQAAADRFGEGAAVLIGDLALIWSDELLQAGRPSPAQLERLVPLLNTMRSEVILGQYLDLDAATCQHTDVESALAVIRYKTAKYTIERPLQLGAALAGADGGLMETLSAYAIPLGEAFQLRDDLLGLFGSPGRTGKPVLDDLREGKSTVLIALALQRATPEQGDRLRAFLGCPALTRDQAETARRIIEATRARHTVEHMITERYEQAVAVLEGSAVAGPIADALRRLARRATRRAA</sequence>
<gene>
    <name evidence="7" type="ORF">ACFPRH_26460</name>
</gene>
<dbReference type="PROSITE" id="PS00723">
    <property type="entry name" value="POLYPRENYL_SYNTHASE_1"/>
    <property type="match status" value="1"/>
</dbReference>
<keyword evidence="3 6" id="KW-0808">Transferase</keyword>
<keyword evidence="5" id="KW-0460">Magnesium</keyword>
<evidence type="ECO:0000256" key="3">
    <source>
        <dbReference type="ARBA" id="ARBA00022679"/>
    </source>
</evidence>
<dbReference type="SUPFAM" id="SSF48576">
    <property type="entry name" value="Terpenoid synthases"/>
    <property type="match status" value="1"/>
</dbReference>
<dbReference type="InterPro" id="IPR000092">
    <property type="entry name" value="Polyprenyl_synt"/>
</dbReference>
<evidence type="ECO:0000256" key="4">
    <source>
        <dbReference type="ARBA" id="ARBA00022723"/>
    </source>
</evidence>
<dbReference type="PANTHER" id="PTHR12001">
    <property type="entry name" value="GERANYLGERANYL PYROPHOSPHATE SYNTHASE"/>
    <property type="match status" value="1"/>
</dbReference>
<dbReference type="Gene3D" id="1.10.600.10">
    <property type="entry name" value="Farnesyl Diphosphate Synthase"/>
    <property type="match status" value="1"/>
</dbReference>
<dbReference type="PROSITE" id="PS00444">
    <property type="entry name" value="POLYPRENYL_SYNTHASE_2"/>
    <property type="match status" value="1"/>
</dbReference>
<keyword evidence="4" id="KW-0479">Metal-binding</keyword>
<dbReference type="PANTHER" id="PTHR12001:SF85">
    <property type="entry name" value="SHORT CHAIN ISOPRENYL DIPHOSPHATE SYNTHASE"/>
    <property type="match status" value="1"/>
</dbReference>
<protein>
    <submittedName>
        <fullName evidence="7">Polyprenyl synthetase family protein</fullName>
        <ecNumber evidence="7">2.5.1.-</ecNumber>
    </submittedName>
</protein>
<reference evidence="8" key="1">
    <citation type="journal article" date="2019" name="Int. J. Syst. Evol. Microbiol.">
        <title>The Global Catalogue of Microorganisms (GCM) 10K type strain sequencing project: providing services to taxonomists for standard genome sequencing and annotation.</title>
        <authorList>
            <consortium name="The Broad Institute Genomics Platform"/>
            <consortium name="The Broad Institute Genome Sequencing Center for Infectious Disease"/>
            <person name="Wu L."/>
            <person name="Ma J."/>
        </authorList>
    </citation>
    <scope>NUCLEOTIDE SEQUENCE [LARGE SCALE GENOMIC DNA]</scope>
    <source>
        <strain evidence="8">PCU 266</strain>
    </source>
</reference>
<evidence type="ECO:0000313" key="8">
    <source>
        <dbReference type="Proteomes" id="UP001596160"/>
    </source>
</evidence>